<accession>A0ACB9YUJ0</accession>
<evidence type="ECO:0000313" key="1">
    <source>
        <dbReference type="EMBL" id="KAI4862618.1"/>
    </source>
</evidence>
<dbReference type="Proteomes" id="UP001497700">
    <property type="component" value="Unassembled WGS sequence"/>
</dbReference>
<proteinExistence type="predicted"/>
<gene>
    <name evidence="1" type="ORF">F4820DRAFT_17765</name>
</gene>
<dbReference type="EMBL" id="MU393522">
    <property type="protein sequence ID" value="KAI4862618.1"/>
    <property type="molecule type" value="Genomic_DNA"/>
</dbReference>
<keyword evidence="2" id="KW-1185">Reference proteome</keyword>
<comment type="caution">
    <text evidence="1">The sequence shown here is derived from an EMBL/GenBank/DDBJ whole genome shotgun (WGS) entry which is preliminary data.</text>
</comment>
<evidence type="ECO:0000313" key="2">
    <source>
        <dbReference type="Proteomes" id="UP001497700"/>
    </source>
</evidence>
<protein>
    <submittedName>
        <fullName evidence="1">Uncharacterized protein</fullName>
    </submittedName>
</protein>
<sequence length="180" mass="18355">MLAIVVLIGLLSLAQASLKTPRTAIPASPSLSLSSTATASTVISPATTKPACDMSPSQFNGSSPSLPQRTRTAPVETRSAVRLPGTAVSIMPIGTGSNSPQITPSPEFDPPGGNFHEIGAKFVQTTYWSCVTFPLETHCGWHEPILDAGAGRARCEGGGQAALRAGIVAGVVAGGLMFGI</sequence>
<name>A0ACB9YUJ0_9PEZI</name>
<reference evidence="1 2" key="1">
    <citation type="journal article" date="2022" name="New Phytol.">
        <title>Ecological generalism drives hyperdiversity of secondary metabolite gene clusters in xylarialean endophytes.</title>
        <authorList>
            <person name="Franco M.E.E."/>
            <person name="Wisecaver J.H."/>
            <person name="Arnold A.E."/>
            <person name="Ju Y.M."/>
            <person name="Slot J.C."/>
            <person name="Ahrendt S."/>
            <person name="Moore L.P."/>
            <person name="Eastman K.E."/>
            <person name="Scott K."/>
            <person name="Konkel Z."/>
            <person name="Mondo S.J."/>
            <person name="Kuo A."/>
            <person name="Hayes R.D."/>
            <person name="Haridas S."/>
            <person name="Andreopoulos B."/>
            <person name="Riley R."/>
            <person name="LaButti K."/>
            <person name="Pangilinan J."/>
            <person name="Lipzen A."/>
            <person name="Amirebrahimi M."/>
            <person name="Yan J."/>
            <person name="Adam C."/>
            <person name="Keymanesh K."/>
            <person name="Ng V."/>
            <person name="Louie K."/>
            <person name="Northen T."/>
            <person name="Drula E."/>
            <person name="Henrissat B."/>
            <person name="Hsieh H.M."/>
            <person name="Youens-Clark K."/>
            <person name="Lutzoni F."/>
            <person name="Miadlikowska J."/>
            <person name="Eastwood D.C."/>
            <person name="Hamelin R.C."/>
            <person name="Grigoriev I.V."/>
            <person name="U'Ren J.M."/>
        </authorList>
    </citation>
    <scope>NUCLEOTIDE SEQUENCE [LARGE SCALE GENOMIC DNA]</scope>
    <source>
        <strain evidence="1 2">CBS 119005</strain>
    </source>
</reference>
<organism evidence="1 2">
    <name type="scientific">Hypoxylon rubiginosum</name>
    <dbReference type="NCBI Taxonomy" id="110542"/>
    <lineage>
        <taxon>Eukaryota</taxon>
        <taxon>Fungi</taxon>
        <taxon>Dikarya</taxon>
        <taxon>Ascomycota</taxon>
        <taxon>Pezizomycotina</taxon>
        <taxon>Sordariomycetes</taxon>
        <taxon>Xylariomycetidae</taxon>
        <taxon>Xylariales</taxon>
        <taxon>Hypoxylaceae</taxon>
        <taxon>Hypoxylon</taxon>
    </lineage>
</organism>